<keyword evidence="2" id="KW-1185">Reference proteome</keyword>
<dbReference type="Proteomes" id="UP000830768">
    <property type="component" value="Chromosome 4"/>
</dbReference>
<gene>
    <name evidence="1" type="ORF">LCI18_004641</name>
</gene>
<organism evidence="1 2">
    <name type="scientific">Fusarium solani subsp. cucurbitae</name>
    <name type="common">Neocosmosporum cucurbitae</name>
    <dbReference type="NCBI Taxonomy" id="2747967"/>
    <lineage>
        <taxon>Eukaryota</taxon>
        <taxon>Fungi</taxon>
        <taxon>Dikarya</taxon>
        <taxon>Ascomycota</taxon>
        <taxon>Pezizomycotina</taxon>
        <taxon>Sordariomycetes</taxon>
        <taxon>Hypocreomycetidae</taxon>
        <taxon>Hypocreales</taxon>
        <taxon>Nectriaceae</taxon>
        <taxon>Fusarium</taxon>
        <taxon>Fusarium solani species complex</taxon>
    </lineage>
</organism>
<sequence length="282" mass="31795">MAETFGIVTGAIGLAGLFQQCVECFEYIQLGRHFVQDFGRCRLKLDIAKRRLNRWGEAVNIHENPQFTDAESEEIQEVLEEIANLFETIQRSSKRYERKAPKEELECLGDENLQPVFRGLHARWAKISPPKQTKVSLMKKATWALYDAKYFEKLIGEVTGFVDDLEKIFPAEQVQRRLVQIEIEDISDEERLTVLQETANGTDSLLATAVKEKANNFAVTNYAREIQGDENAKVRLGNDWSTSVLSTAIGIDDRTRNEAGSVVAKGSSTVHIGNRYGDYGAC</sequence>
<protein>
    <submittedName>
        <fullName evidence="1">Uncharacterized protein</fullName>
    </submittedName>
</protein>
<name>A0ACD3YXU4_FUSSC</name>
<reference evidence="1" key="1">
    <citation type="submission" date="2021-11" db="EMBL/GenBank/DDBJ databases">
        <title>Fusarium solani-melongenae Genome sequencing and assembly.</title>
        <authorList>
            <person name="Xie S."/>
            <person name="Huang L."/>
            <person name="Zhang X."/>
        </authorList>
    </citation>
    <scope>NUCLEOTIDE SEQUENCE</scope>
    <source>
        <strain evidence="1">CRI 24-3</strain>
    </source>
</reference>
<dbReference type="EMBL" id="CP090033">
    <property type="protein sequence ID" value="UPK93706.1"/>
    <property type="molecule type" value="Genomic_DNA"/>
</dbReference>
<accession>A0ACD3YXU4</accession>
<evidence type="ECO:0000313" key="2">
    <source>
        <dbReference type="Proteomes" id="UP000830768"/>
    </source>
</evidence>
<evidence type="ECO:0000313" key="1">
    <source>
        <dbReference type="EMBL" id="UPK93706.1"/>
    </source>
</evidence>
<proteinExistence type="predicted"/>